<dbReference type="AlphaFoldDB" id="A0A0D1K8J5"/>
<dbReference type="GeneID" id="39574477"/>
<evidence type="ECO:0000313" key="2">
    <source>
        <dbReference type="Proteomes" id="UP000032247"/>
    </source>
</evidence>
<dbReference type="Proteomes" id="UP000032247">
    <property type="component" value="Unassembled WGS sequence"/>
</dbReference>
<dbReference type="RefSeq" id="WP_043859044.1">
    <property type="nucleotide sequence ID" value="NZ_CP061871.1"/>
</dbReference>
<name>A0A0D1K8J5_BACIU</name>
<dbReference type="EMBL" id="JXBC01000014">
    <property type="protein sequence ID" value="KIU04440.1"/>
    <property type="molecule type" value="Genomic_DNA"/>
</dbReference>
<protein>
    <submittedName>
        <fullName evidence="1">Uncharacterized protein</fullName>
    </submittedName>
</protein>
<comment type="caution">
    <text evidence="1">The sequence shown here is derived from an EMBL/GenBank/DDBJ whole genome shotgun (WGS) entry which is preliminary data.</text>
</comment>
<gene>
    <name evidence="1" type="ORF">SC09_contig8orf00082</name>
</gene>
<evidence type="ECO:0000313" key="1">
    <source>
        <dbReference type="EMBL" id="KIU04440.1"/>
    </source>
</evidence>
<accession>A0A0D1K8J5</accession>
<proteinExistence type="predicted"/>
<reference evidence="1 2" key="1">
    <citation type="submission" date="2014-12" db="EMBL/GenBank/DDBJ databases">
        <title>Comparative genome analysis of Bacillus coagulans HM-08, Clostridium butyricum HM-68, Bacillus subtilis HM-66 and Bacillus licheniformis BL-09.</title>
        <authorList>
            <person name="Zhang H."/>
        </authorList>
    </citation>
    <scope>NUCLEOTIDE SEQUENCE [LARGE SCALE GENOMIC DNA]</scope>
    <source>
        <strain evidence="1 2">HM-66</strain>
    </source>
</reference>
<sequence length="115" mass="13665">MALSDAWKEFWNDGVKVRKKERKENRRERKIRLELMEKKSIEKGALEDIESGLTNKFREVLKSGGRAIKIEPVNQQVDEYIRIIENNNPQFKFMRTEDGCYIVSLQEININYEEA</sequence>
<dbReference type="PATRIC" id="fig|1423.173.peg.4887"/>
<organism evidence="1 2">
    <name type="scientific">Bacillus subtilis</name>
    <dbReference type="NCBI Taxonomy" id="1423"/>
    <lineage>
        <taxon>Bacteria</taxon>
        <taxon>Bacillati</taxon>
        <taxon>Bacillota</taxon>
        <taxon>Bacilli</taxon>
        <taxon>Bacillales</taxon>
        <taxon>Bacillaceae</taxon>
        <taxon>Bacillus</taxon>
    </lineage>
</organism>